<sequence length="190" mass="20759">MAMWISGPTQEDRGERGKRGGSKLARWTSFTQRWKTFIGAGVVRGWKKDRNHVDSNSSRVAEVAAAVGITVIRLEEDGGGSRWSALDAGGGRVELGGLGRPPAQGLIVTKDIGAEKGRQPGGGTVSTVVLRLCRLREGMFWIVQRGSGAYALTVIIAVTMERMAITMRFQVRPEEDENVSRKDWVKAHQP</sequence>
<reference evidence="2 3" key="1">
    <citation type="submission" date="2014-04" db="EMBL/GenBank/DDBJ databases">
        <authorList>
            <consortium name="DOE Joint Genome Institute"/>
            <person name="Kuo A."/>
            <person name="Girlanda M."/>
            <person name="Perotto S."/>
            <person name="Kohler A."/>
            <person name="Nagy L.G."/>
            <person name="Floudas D."/>
            <person name="Copeland A."/>
            <person name="Barry K.W."/>
            <person name="Cichocki N."/>
            <person name="Veneault-Fourrey C."/>
            <person name="LaButti K."/>
            <person name="Lindquist E.A."/>
            <person name="Lipzen A."/>
            <person name="Lundell T."/>
            <person name="Morin E."/>
            <person name="Murat C."/>
            <person name="Sun H."/>
            <person name="Tunlid A."/>
            <person name="Henrissat B."/>
            <person name="Grigoriev I.V."/>
            <person name="Hibbett D.S."/>
            <person name="Martin F."/>
            <person name="Nordberg H.P."/>
            <person name="Cantor M.N."/>
            <person name="Hua S.X."/>
        </authorList>
    </citation>
    <scope>NUCLEOTIDE SEQUENCE [LARGE SCALE GENOMIC DNA]</scope>
    <source>
        <strain evidence="2 3">MUT 4182</strain>
    </source>
</reference>
<keyword evidence="3" id="KW-1185">Reference proteome</keyword>
<organism evidence="2 3">
    <name type="scientific">Tulasnella calospora MUT 4182</name>
    <dbReference type="NCBI Taxonomy" id="1051891"/>
    <lineage>
        <taxon>Eukaryota</taxon>
        <taxon>Fungi</taxon>
        <taxon>Dikarya</taxon>
        <taxon>Basidiomycota</taxon>
        <taxon>Agaricomycotina</taxon>
        <taxon>Agaricomycetes</taxon>
        <taxon>Cantharellales</taxon>
        <taxon>Tulasnellaceae</taxon>
        <taxon>Tulasnella</taxon>
    </lineage>
</organism>
<feature type="region of interest" description="Disordered" evidence="1">
    <location>
        <begin position="1"/>
        <end position="22"/>
    </location>
</feature>
<dbReference type="HOGENOM" id="CLU_1428967_0_0_1"/>
<reference evidence="3" key="2">
    <citation type="submission" date="2015-01" db="EMBL/GenBank/DDBJ databases">
        <title>Evolutionary Origins and Diversification of the Mycorrhizal Mutualists.</title>
        <authorList>
            <consortium name="DOE Joint Genome Institute"/>
            <consortium name="Mycorrhizal Genomics Consortium"/>
            <person name="Kohler A."/>
            <person name="Kuo A."/>
            <person name="Nagy L.G."/>
            <person name="Floudas D."/>
            <person name="Copeland A."/>
            <person name="Barry K.W."/>
            <person name="Cichocki N."/>
            <person name="Veneault-Fourrey C."/>
            <person name="LaButti K."/>
            <person name="Lindquist E.A."/>
            <person name="Lipzen A."/>
            <person name="Lundell T."/>
            <person name="Morin E."/>
            <person name="Murat C."/>
            <person name="Riley R."/>
            <person name="Ohm R."/>
            <person name="Sun H."/>
            <person name="Tunlid A."/>
            <person name="Henrissat B."/>
            <person name="Grigoriev I.V."/>
            <person name="Hibbett D.S."/>
            <person name="Martin F."/>
        </authorList>
    </citation>
    <scope>NUCLEOTIDE SEQUENCE [LARGE SCALE GENOMIC DNA]</scope>
    <source>
        <strain evidence="3">MUT 4182</strain>
    </source>
</reference>
<accession>A0A0C3QTH9</accession>
<dbReference type="AlphaFoldDB" id="A0A0C3QTH9"/>
<proteinExistence type="predicted"/>
<dbReference type="EMBL" id="KN822962">
    <property type="protein sequence ID" value="KIO31524.1"/>
    <property type="molecule type" value="Genomic_DNA"/>
</dbReference>
<dbReference type="Proteomes" id="UP000054248">
    <property type="component" value="Unassembled WGS sequence"/>
</dbReference>
<gene>
    <name evidence="2" type="ORF">M407DRAFT_4997</name>
</gene>
<evidence type="ECO:0000313" key="2">
    <source>
        <dbReference type="EMBL" id="KIO31524.1"/>
    </source>
</evidence>
<name>A0A0C3QTH9_9AGAM</name>
<evidence type="ECO:0000313" key="3">
    <source>
        <dbReference type="Proteomes" id="UP000054248"/>
    </source>
</evidence>
<evidence type="ECO:0000256" key="1">
    <source>
        <dbReference type="SAM" id="MobiDB-lite"/>
    </source>
</evidence>
<protein>
    <submittedName>
        <fullName evidence="2">Uncharacterized protein</fullName>
    </submittedName>
</protein>